<feature type="region of interest" description="Disordered" evidence="2">
    <location>
        <begin position="272"/>
        <end position="315"/>
    </location>
</feature>
<dbReference type="GO" id="GO:0006361">
    <property type="term" value="P:transcription initiation at RNA polymerase I promoter"/>
    <property type="evidence" value="ECO:0007669"/>
    <property type="project" value="InterPro"/>
</dbReference>
<dbReference type="Proteomes" id="UP000054007">
    <property type="component" value="Unassembled WGS sequence"/>
</dbReference>
<evidence type="ECO:0000313" key="4">
    <source>
        <dbReference type="Proteomes" id="UP000054007"/>
    </source>
</evidence>
<dbReference type="GO" id="GO:0003743">
    <property type="term" value="F:translation initiation factor activity"/>
    <property type="evidence" value="ECO:0007669"/>
    <property type="project" value="UniProtKB-KW"/>
</dbReference>
<sequence length="693" mass="77547">MQSPKRQASPAVDVVKRPIATNSRVKQDEKYRNELFLAAINTALQTKSNGVPDKFNELVRELSPSNVCSRPPAHVRGFIQMLCHVVSRLDRTHSTLVEALVRMPWTVLDAAIVKSYTVLMGMLLSARPEYLSLVLSMVAQGFTYYSTLDTLDPTTNPVPVVRSVVYDRLHYLLNHLLSIIPTLPSTLMPLLSRHFPHKRQSVAAQSTYIRNLLRISDYCPEVSDRILTTIIDRAITIDVEIQVELDELEADEDEPDEIFALEVDPFNTVFGQEEEEEDSDDDDSDGDSDILSDLSSEPDIDLDDTGRPEAIHTDSRHIQAMVKKLDTILEIMFQHLMRSVPSSDGDENPQPAPLPELPPLPSVLGSLHTFTPSPSPPPGPPDAARASKQRPTVESPSLQANFNALIAFFDRTILLTFKSRYTQFILFWLTSLDADFADIYLGMLIERALLDDNAPPVTRATAALYIGSFVSRAQFVERDETRRIVGVLCDWLSAHVDDEGSAQVFYAVAQSLFIIFCFRWRELQDADGKWIPALSLMHDVLHAPLAPLRMCSRDVSMQFAKVAQITNFAYVHHLLKGPSAEAELSSFFPFEPYRLPKSKRFVEPIFREWAQVKVGGDSDDEDEEEDEEEEEDELEEDLVGAIPVVSMRKLDEDSSDGETMGLGFSLDKMSISPLHGPIVTGTAGLASPLQLRP</sequence>
<feature type="region of interest" description="Disordered" evidence="2">
    <location>
        <begin position="613"/>
        <end position="638"/>
    </location>
</feature>
<dbReference type="GO" id="GO:0005634">
    <property type="term" value="C:nucleus"/>
    <property type="evidence" value="ECO:0007669"/>
    <property type="project" value="TreeGrafter"/>
</dbReference>
<dbReference type="SUPFAM" id="SSF48371">
    <property type="entry name" value="ARM repeat"/>
    <property type="match status" value="1"/>
</dbReference>
<name>A0A0D7BWH5_9AGAR</name>
<evidence type="ECO:0000313" key="3">
    <source>
        <dbReference type="EMBL" id="KIY73991.1"/>
    </source>
</evidence>
<evidence type="ECO:0000256" key="2">
    <source>
        <dbReference type="SAM" id="MobiDB-lite"/>
    </source>
</evidence>
<evidence type="ECO:0000256" key="1">
    <source>
        <dbReference type="ARBA" id="ARBA00010098"/>
    </source>
</evidence>
<keyword evidence="4" id="KW-1185">Reference proteome</keyword>
<dbReference type="AlphaFoldDB" id="A0A0D7BWH5"/>
<protein>
    <submittedName>
        <fullName evidence="3">RNA polymerase I-specific transcription initiation factor RRN3</fullName>
    </submittedName>
</protein>
<feature type="compositionally biased region" description="Basic and acidic residues" evidence="2">
    <location>
        <begin position="304"/>
        <end position="315"/>
    </location>
</feature>
<gene>
    <name evidence="3" type="ORF">CYLTODRAFT_428208</name>
</gene>
<dbReference type="Pfam" id="PF05327">
    <property type="entry name" value="RRN3"/>
    <property type="match status" value="1"/>
</dbReference>
<dbReference type="GO" id="GO:0001042">
    <property type="term" value="F:RNA polymerase I core binding"/>
    <property type="evidence" value="ECO:0007669"/>
    <property type="project" value="TreeGrafter"/>
</dbReference>
<organism evidence="3 4">
    <name type="scientific">Cylindrobasidium torrendii FP15055 ss-10</name>
    <dbReference type="NCBI Taxonomy" id="1314674"/>
    <lineage>
        <taxon>Eukaryota</taxon>
        <taxon>Fungi</taxon>
        <taxon>Dikarya</taxon>
        <taxon>Basidiomycota</taxon>
        <taxon>Agaricomycotina</taxon>
        <taxon>Agaricomycetes</taxon>
        <taxon>Agaricomycetidae</taxon>
        <taxon>Agaricales</taxon>
        <taxon>Marasmiineae</taxon>
        <taxon>Physalacriaceae</taxon>
        <taxon>Cylindrobasidium</taxon>
    </lineage>
</organism>
<dbReference type="InterPro" id="IPR016024">
    <property type="entry name" value="ARM-type_fold"/>
</dbReference>
<feature type="compositionally biased region" description="Acidic residues" evidence="2">
    <location>
        <begin position="272"/>
        <end position="303"/>
    </location>
</feature>
<dbReference type="PANTHER" id="PTHR12790:SF0">
    <property type="entry name" value="RNA POLYMERASE I-SPECIFIC TRANSCRIPTION INITIATION FACTOR RRN3-RELATED"/>
    <property type="match status" value="1"/>
</dbReference>
<dbReference type="OrthoDB" id="26970at2759"/>
<comment type="similarity">
    <text evidence="1">Belongs to the RRN3 family.</text>
</comment>
<accession>A0A0D7BWH5</accession>
<feature type="compositionally biased region" description="Pro residues" evidence="2">
    <location>
        <begin position="350"/>
        <end position="361"/>
    </location>
</feature>
<keyword evidence="3" id="KW-0648">Protein biosynthesis</keyword>
<dbReference type="PANTHER" id="PTHR12790">
    <property type="entry name" value="TRANSCRIPTION INITIATION FACTOR IA RRN3"/>
    <property type="match status" value="1"/>
</dbReference>
<feature type="compositionally biased region" description="Acidic residues" evidence="2">
    <location>
        <begin position="617"/>
        <end position="638"/>
    </location>
</feature>
<proteinExistence type="inferred from homology"/>
<dbReference type="GO" id="GO:0001181">
    <property type="term" value="F:RNA polymerase I general transcription initiation factor activity"/>
    <property type="evidence" value="ECO:0007669"/>
    <property type="project" value="InterPro"/>
</dbReference>
<dbReference type="EMBL" id="KN880433">
    <property type="protein sequence ID" value="KIY73991.1"/>
    <property type="molecule type" value="Genomic_DNA"/>
</dbReference>
<dbReference type="STRING" id="1314674.A0A0D7BWH5"/>
<feature type="region of interest" description="Disordered" evidence="2">
    <location>
        <begin position="340"/>
        <end position="393"/>
    </location>
</feature>
<keyword evidence="3" id="KW-0396">Initiation factor</keyword>
<reference evidence="3 4" key="1">
    <citation type="journal article" date="2015" name="Fungal Genet. Biol.">
        <title>Evolution of novel wood decay mechanisms in Agaricales revealed by the genome sequences of Fistulina hepatica and Cylindrobasidium torrendii.</title>
        <authorList>
            <person name="Floudas D."/>
            <person name="Held B.W."/>
            <person name="Riley R."/>
            <person name="Nagy L.G."/>
            <person name="Koehler G."/>
            <person name="Ransdell A.S."/>
            <person name="Younus H."/>
            <person name="Chow J."/>
            <person name="Chiniquy J."/>
            <person name="Lipzen A."/>
            <person name="Tritt A."/>
            <person name="Sun H."/>
            <person name="Haridas S."/>
            <person name="LaButti K."/>
            <person name="Ohm R.A."/>
            <person name="Kues U."/>
            <person name="Blanchette R.A."/>
            <person name="Grigoriev I.V."/>
            <person name="Minto R.E."/>
            <person name="Hibbett D.S."/>
        </authorList>
    </citation>
    <scope>NUCLEOTIDE SEQUENCE [LARGE SCALE GENOMIC DNA]</scope>
    <source>
        <strain evidence="3 4">FP15055 ss-10</strain>
    </source>
</reference>
<dbReference type="InterPro" id="IPR007991">
    <property type="entry name" value="RNA_pol_I_trans_ini_fac_RRN3"/>
</dbReference>